<keyword evidence="2" id="KW-1185">Reference proteome</keyword>
<protein>
    <recommendedName>
        <fullName evidence="3">F-box domain-containing protein</fullName>
    </recommendedName>
</protein>
<dbReference type="EMBL" id="VJMJ01000143">
    <property type="protein sequence ID" value="KAF0731388.1"/>
    <property type="molecule type" value="Genomic_DNA"/>
</dbReference>
<dbReference type="Proteomes" id="UP000481153">
    <property type="component" value="Unassembled WGS sequence"/>
</dbReference>
<sequence length="433" mass="49254">MAKKTKQLDQAPNVPLDIIVKVAFFIPDWSTVLEFLRALRPANVLGPLEHLWQLRCCLGWNDYDLWPQLNLIRMDDASQPHVEGIARFYPKVIASYIIDVAWCDRFLNRNASIYWARSAGLVMGPKLLLPWTPFRIISIDLVNFDPQQLEETLSYLKHLEILKYHGCSPTTAPAIFSFVASSLSLQELLLGTMGGRNPDHCTMTTNMTADLVKWLESQPIRRLEMENFTWQDPKLRHQAMTMALASPTLEEFKMKEVYEPLLIHEAEYNLKVSALSLTFCDPLQDGDQFLDYEGLKSYLALFAPLLQTKLKRLNVVALFTFGFNNLWSILAPMIAQSHLQKMDLVSQKFTKSEAVDIANIIRHHQTLQELVVVSDNLPITGAKSLLSAATPQIKKLALAGTEDMLRKMYTPKQCDALKKLANDKSIQLFDHPA</sequence>
<evidence type="ECO:0000313" key="2">
    <source>
        <dbReference type="Proteomes" id="UP000481153"/>
    </source>
</evidence>
<dbReference type="AlphaFoldDB" id="A0A6G0WV39"/>
<dbReference type="InterPro" id="IPR032675">
    <property type="entry name" value="LRR_dom_sf"/>
</dbReference>
<dbReference type="VEuPathDB" id="FungiDB:AeMF1_005913"/>
<proteinExistence type="predicted"/>
<organism evidence="1 2">
    <name type="scientific">Aphanomyces euteiches</name>
    <dbReference type="NCBI Taxonomy" id="100861"/>
    <lineage>
        <taxon>Eukaryota</taxon>
        <taxon>Sar</taxon>
        <taxon>Stramenopiles</taxon>
        <taxon>Oomycota</taxon>
        <taxon>Saprolegniomycetes</taxon>
        <taxon>Saprolegniales</taxon>
        <taxon>Verrucalvaceae</taxon>
        <taxon>Aphanomyces</taxon>
    </lineage>
</organism>
<reference evidence="1 2" key="1">
    <citation type="submission" date="2019-07" db="EMBL/GenBank/DDBJ databases">
        <title>Genomics analysis of Aphanomyces spp. identifies a new class of oomycete effector associated with host adaptation.</title>
        <authorList>
            <person name="Gaulin E."/>
        </authorList>
    </citation>
    <scope>NUCLEOTIDE SEQUENCE [LARGE SCALE GENOMIC DNA]</scope>
    <source>
        <strain evidence="1 2">ATCC 201684</strain>
    </source>
</reference>
<dbReference type="SUPFAM" id="SSF52047">
    <property type="entry name" value="RNI-like"/>
    <property type="match status" value="1"/>
</dbReference>
<accession>A0A6G0WV39</accession>
<dbReference type="Gene3D" id="3.80.10.10">
    <property type="entry name" value="Ribonuclease Inhibitor"/>
    <property type="match status" value="1"/>
</dbReference>
<evidence type="ECO:0008006" key="3">
    <source>
        <dbReference type="Google" id="ProtNLM"/>
    </source>
</evidence>
<name>A0A6G0WV39_9STRA</name>
<comment type="caution">
    <text evidence="1">The sequence shown here is derived from an EMBL/GenBank/DDBJ whole genome shotgun (WGS) entry which is preliminary data.</text>
</comment>
<gene>
    <name evidence="1" type="ORF">Ae201684_011291</name>
</gene>
<evidence type="ECO:0000313" key="1">
    <source>
        <dbReference type="EMBL" id="KAF0731388.1"/>
    </source>
</evidence>